<dbReference type="SUPFAM" id="SSF48452">
    <property type="entry name" value="TPR-like"/>
    <property type="match status" value="1"/>
</dbReference>
<gene>
    <name evidence="1" type="ORF">AQ490_01440</name>
</gene>
<sequence>MTSHTTVPQIPTVPHVTLSDSADLADALPYLMGFRPDDSVVLMALHRPHGRFGARLHVGIPQDPAQWRPTAELLAHHLVHGSERRAGRPDGIVVYLCRDPAPGSEARAVMEELRPLAQALRLACGALEVPVWEALCVSDGRWWSYVCADDDRCSGAGTPVRQPGTSVMAAAAAYAGIRVRGTLSEMESRFLPVPGGAAEGQARALHEASRHVVPRLVDQACAAEVREETAVLLASALERFRQTPSGGGSEDERDRRDDAILDDHEAATIILGLQDRTARDRAAEWMELPDAEPALRLWRALARRCVAPYLEHAAAPVTLAGWVAWSLGDPAEAKVAFRRALTLDPEYTFARLLHEACNGGLDPEPLRRCLREERDGRG</sequence>
<evidence type="ECO:0000313" key="1">
    <source>
        <dbReference type="EMBL" id="KRV51447.1"/>
    </source>
</evidence>
<dbReference type="EMBL" id="LLZU01000001">
    <property type="protein sequence ID" value="KRV51447.1"/>
    <property type="molecule type" value="Genomic_DNA"/>
</dbReference>
<organism evidence="1 2">
    <name type="scientific">Wenjunlia vitaminophila</name>
    <name type="common">Streptomyces vitaminophilus</name>
    <dbReference type="NCBI Taxonomy" id="76728"/>
    <lineage>
        <taxon>Bacteria</taxon>
        <taxon>Bacillati</taxon>
        <taxon>Actinomycetota</taxon>
        <taxon>Actinomycetes</taxon>
        <taxon>Kitasatosporales</taxon>
        <taxon>Streptomycetaceae</taxon>
        <taxon>Wenjunlia</taxon>
    </lineage>
</organism>
<evidence type="ECO:0008006" key="3">
    <source>
        <dbReference type="Google" id="ProtNLM"/>
    </source>
</evidence>
<comment type="caution">
    <text evidence="1">The sequence shown here is derived from an EMBL/GenBank/DDBJ whole genome shotgun (WGS) entry which is preliminary data.</text>
</comment>
<dbReference type="Proteomes" id="UP000050867">
    <property type="component" value="Unassembled WGS sequence"/>
</dbReference>
<dbReference type="STRING" id="76728.AQ490_01440"/>
<reference evidence="1 2" key="1">
    <citation type="submission" date="2015-10" db="EMBL/GenBank/DDBJ databases">
        <title>Draft genome sequence of pyrrolomycin-producing Streptomyces vitaminophilus.</title>
        <authorList>
            <person name="Graham D.E."/>
            <person name="Mahan K.M."/>
            <person name="Klingeman D.M."/>
            <person name="Hettich R.L."/>
            <person name="Parry R.J."/>
        </authorList>
    </citation>
    <scope>NUCLEOTIDE SEQUENCE [LARGE SCALE GENOMIC DNA]</scope>
    <source>
        <strain evidence="1 2">ATCC 31673</strain>
    </source>
</reference>
<dbReference type="Pfam" id="PF13830">
    <property type="entry name" value="DUF4192"/>
    <property type="match status" value="1"/>
</dbReference>
<proteinExistence type="predicted"/>
<dbReference type="eggNOG" id="ENOG5031GJC">
    <property type="taxonomic scope" value="Bacteria"/>
</dbReference>
<keyword evidence="2" id="KW-1185">Reference proteome</keyword>
<protein>
    <recommendedName>
        <fullName evidence="3">DUF4192 domain-containing protein</fullName>
    </recommendedName>
</protein>
<dbReference type="OrthoDB" id="3264463at2"/>
<dbReference type="RefSeq" id="WP_018382820.1">
    <property type="nucleotide sequence ID" value="NZ_LLZU01000001.1"/>
</dbReference>
<name>A0A0T6LZ28_WENVI</name>
<evidence type="ECO:0000313" key="2">
    <source>
        <dbReference type="Proteomes" id="UP000050867"/>
    </source>
</evidence>
<accession>A0A0T6LZ28</accession>
<dbReference type="InterPro" id="IPR025447">
    <property type="entry name" value="DUF4192"/>
</dbReference>
<dbReference type="AlphaFoldDB" id="A0A0T6LZ28"/>
<dbReference type="InterPro" id="IPR011990">
    <property type="entry name" value="TPR-like_helical_dom_sf"/>
</dbReference>